<dbReference type="OrthoDB" id="4017072at2759"/>
<dbReference type="GeneID" id="30201460"/>
<name>A0A1E3NWZ9_WICAA</name>
<accession>A0A1E3NWZ9</accession>
<evidence type="ECO:0000313" key="2">
    <source>
        <dbReference type="Proteomes" id="UP000094112"/>
    </source>
</evidence>
<reference evidence="1 2" key="1">
    <citation type="journal article" date="2016" name="Proc. Natl. Acad. Sci. U.S.A.">
        <title>Comparative genomics of biotechnologically important yeasts.</title>
        <authorList>
            <person name="Riley R."/>
            <person name="Haridas S."/>
            <person name="Wolfe K.H."/>
            <person name="Lopes M.R."/>
            <person name="Hittinger C.T."/>
            <person name="Goeker M."/>
            <person name="Salamov A.A."/>
            <person name="Wisecaver J.H."/>
            <person name="Long T.M."/>
            <person name="Calvey C.H."/>
            <person name="Aerts A.L."/>
            <person name="Barry K.W."/>
            <person name="Choi C."/>
            <person name="Clum A."/>
            <person name="Coughlan A.Y."/>
            <person name="Deshpande S."/>
            <person name="Douglass A.P."/>
            <person name="Hanson S.J."/>
            <person name="Klenk H.-P."/>
            <person name="LaButti K.M."/>
            <person name="Lapidus A."/>
            <person name="Lindquist E.A."/>
            <person name="Lipzen A.M."/>
            <person name="Meier-Kolthoff J.P."/>
            <person name="Ohm R.A."/>
            <person name="Otillar R.P."/>
            <person name="Pangilinan J.L."/>
            <person name="Peng Y."/>
            <person name="Rokas A."/>
            <person name="Rosa C.A."/>
            <person name="Scheuner C."/>
            <person name="Sibirny A.A."/>
            <person name="Slot J.C."/>
            <person name="Stielow J.B."/>
            <person name="Sun H."/>
            <person name="Kurtzman C.P."/>
            <person name="Blackwell M."/>
            <person name="Grigoriev I.V."/>
            <person name="Jeffries T.W."/>
        </authorList>
    </citation>
    <scope>NUCLEOTIDE SEQUENCE [LARGE SCALE GENOMIC DNA]</scope>
    <source>
        <strain evidence="2">ATCC 58044 / CBS 1984 / NCYC 433 / NRRL Y-366-8</strain>
    </source>
</reference>
<keyword evidence="2" id="KW-1185">Reference proteome</keyword>
<gene>
    <name evidence="1" type="ORF">WICANDRAFT_70748</name>
</gene>
<dbReference type="RefSeq" id="XP_019036873.1">
    <property type="nucleotide sequence ID" value="XM_019184214.1"/>
</dbReference>
<dbReference type="EMBL" id="KV454213">
    <property type="protein sequence ID" value="ODQ57666.1"/>
    <property type="molecule type" value="Genomic_DNA"/>
</dbReference>
<protein>
    <submittedName>
        <fullName evidence="1">Uncharacterized protein</fullName>
    </submittedName>
</protein>
<dbReference type="AlphaFoldDB" id="A0A1E3NWZ9"/>
<evidence type="ECO:0000313" key="1">
    <source>
        <dbReference type="EMBL" id="ODQ57666.1"/>
    </source>
</evidence>
<proteinExistence type="predicted"/>
<sequence length="666" mass="76890">MLEQVPYCDYSILKRKKNLFSEELHPYLRKVTTVGDYIRNVNDFHHSKKVRTFTRSKKNKFEAIFSILLHTLHYACANTSAVPKSFLKLSHNLPQEVEYILKSTKSSQFLKQAHELDPSFQKEVAQLVNLYSYGDTKLSFDTRKIDQKLLKNIEISYAALLLQLDNRHEIQHLLQWISSIMAPTVTKCCQSLTGLSTFPNVVIKDVLLREPTSEYEFDLMFDLFQHYAEVNTVFSEVLIKNMIHFANRYKFTKLEELVQIILTKGGQSDDAMLNRLVCSLADLGEMKSSRNHYLSVLNAQRLIIDKILERKGEIAPLGYLGIARGLIPLSPQRAGKFLLFVLDQKLTTEESQLASIIKLKLSQSPDTLIRTFDSTMGDVTLEKSPDLWKELFINLEHFNLLNEQNSLGFLKKVETPQFSDAKNELLSHLDLNDILEKTITMNNRSLGIILDKLYRSKKHFHVFGEGYNYARHIFHNISSPSRSTVGVVLLGESFENPSHAYDLYLTLLEKHCDNIPNEKCLLSLLIPPYLDPTLKWGNRYASQIAVHEFRKHCKRSLDDVEGTVIPSNSLWKPYVKLLGRCNYQDELSEVMKLWEDLNVIPERETLAMLLASLPMGVGESKRSHAIKYLVPNEDSGQIQDLSETPNWDWPDDHELYFQREKIVQRF</sequence>
<dbReference type="Proteomes" id="UP000094112">
    <property type="component" value="Unassembled WGS sequence"/>
</dbReference>
<organism evidence="1 2">
    <name type="scientific">Wickerhamomyces anomalus (strain ATCC 58044 / CBS 1984 / NCYC 433 / NRRL Y-366-8)</name>
    <name type="common">Yeast</name>
    <name type="synonym">Hansenula anomala</name>
    <dbReference type="NCBI Taxonomy" id="683960"/>
    <lineage>
        <taxon>Eukaryota</taxon>
        <taxon>Fungi</taxon>
        <taxon>Dikarya</taxon>
        <taxon>Ascomycota</taxon>
        <taxon>Saccharomycotina</taxon>
        <taxon>Saccharomycetes</taxon>
        <taxon>Phaffomycetales</taxon>
        <taxon>Wickerhamomycetaceae</taxon>
        <taxon>Wickerhamomyces</taxon>
    </lineage>
</organism>